<organism evidence="1 2">
    <name type="scientific">Candidatus Zambryskibacteria bacterium RIFCSPHIGHO2_02_FULL_43_37</name>
    <dbReference type="NCBI Taxonomy" id="1802749"/>
    <lineage>
        <taxon>Bacteria</taxon>
        <taxon>Candidatus Zambryskiibacteriota</taxon>
    </lineage>
</organism>
<gene>
    <name evidence="1" type="ORF">A3D49_00715</name>
</gene>
<proteinExistence type="predicted"/>
<sequence>MFKCGDKVQLVEKPKRRGKSPIPLVVLEDRRSEIVLKDEETNETVTFAHMTQYDGWKMLFPDMEGKRCFSQRGPTYDIVKA</sequence>
<evidence type="ECO:0000313" key="1">
    <source>
        <dbReference type="EMBL" id="OHA96398.1"/>
    </source>
</evidence>
<comment type="caution">
    <text evidence="1">The sequence shown here is derived from an EMBL/GenBank/DDBJ whole genome shotgun (WGS) entry which is preliminary data.</text>
</comment>
<accession>A0A1G2TH67</accession>
<reference evidence="1 2" key="1">
    <citation type="journal article" date="2016" name="Nat. Commun.">
        <title>Thousands of microbial genomes shed light on interconnected biogeochemical processes in an aquifer system.</title>
        <authorList>
            <person name="Anantharaman K."/>
            <person name="Brown C.T."/>
            <person name="Hug L.A."/>
            <person name="Sharon I."/>
            <person name="Castelle C.J."/>
            <person name="Probst A.J."/>
            <person name="Thomas B.C."/>
            <person name="Singh A."/>
            <person name="Wilkins M.J."/>
            <person name="Karaoz U."/>
            <person name="Brodie E.L."/>
            <person name="Williams K.H."/>
            <person name="Hubbard S.S."/>
            <person name="Banfield J.F."/>
        </authorList>
    </citation>
    <scope>NUCLEOTIDE SEQUENCE [LARGE SCALE GENOMIC DNA]</scope>
</reference>
<name>A0A1G2TH67_9BACT</name>
<dbReference type="EMBL" id="MHVS01000005">
    <property type="protein sequence ID" value="OHA96398.1"/>
    <property type="molecule type" value="Genomic_DNA"/>
</dbReference>
<protein>
    <submittedName>
        <fullName evidence="1">Uncharacterized protein</fullName>
    </submittedName>
</protein>
<evidence type="ECO:0000313" key="2">
    <source>
        <dbReference type="Proteomes" id="UP000177279"/>
    </source>
</evidence>
<dbReference type="AlphaFoldDB" id="A0A1G2TH67"/>
<dbReference type="Proteomes" id="UP000177279">
    <property type="component" value="Unassembled WGS sequence"/>
</dbReference>